<dbReference type="Gene3D" id="3.30.1330.40">
    <property type="entry name" value="RutC-like"/>
    <property type="match status" value="1"/>
</dbReference>
<dbReference type="GO" id="GO:0019239">
    <property type="term" value="F:deaminase activity"/>
    <property type="evidence" value="ECO:0007669"/>
    <property type="project" value="TreeGrafter"/>
</dbReference>
<evidence type="ECO:0000313" key="3">
    <source>
        <dbReference type="Proteomes" id="UP000186609"/>
    </source>
</evidence>
<protein>
    <submittedName>
        <fullName evidence="2">Reactive intermediate/imine deaminase</fullName>
    </submittedName>
</protein>
<dbReference type="AlphaFoldDB" id="A0A1P8JQV8"/>
<reference evidence="2 3" key="1">
    <citation type="submission" date="2017-01" db="EMBL/GenBank/DDBJ databases">
        <authorList>
            <person name="Mah S.A."/>
            <person name="Swanson W.J."/>
            <person name="Moy G.W."/>
            <person name="Vacquier V.D."/>
        </authorList>
    </citation>
    <scope>NUCLEOTIDE SEQUENCE [LARGE SCALE GENOMIC DNA]</scope>
    <source>
        <strain evidence="2 3">DCY110</strain>
    </source>
</reference>
<dbReference type="InterPro" id="IPR035959">
    <property type="entry name" value="RutC-like_sf"/>
</dbReference>
<dbReference type="Proteomes" id="UP000186609">
    <property type="component" value="Chromosome"/>
</dbReference>
<dbReference type="PROSITE" id="PS01094">
    <property type="entry name" value="UPF0076"/>
    <property type="match status" value="1"/>
</dbReference>
<dbReference type="InterPro" id="IPR019897">
    <property type="entry name" value="RidA_CS"/>
</dbReference>
<dbReference type="FunFam" id="3.30.1330.40:FF:000001">
    <property type="entry name" value="L-PSP family endoribonuclease"/>
    <property type="match status" value="1"/>
</dbReference>
<sequence length="156" mass="16837">MVQRKQYRNTSSLIAALAVAALLGGCAVPAKREVLSTTQIYPAIGPYSQMVAHGNTLYFSGVLPLNAAGNAVVGTSIEEQTRAVLDFIGAKLKSQGLGYEDVLSSSVYMKDLNEFAAMNKVYGEYFRTNPPARATVEVARLPRDVKIEIAVIVGRR</sequence>
<dbReference type="STRING" id="1842727.RD110_02085"/>
<dbReference type="CDD" id="cd00448">
    <property type="entry name" value="YjgF_YER057c_UK114_family"/>
    <property type="match status" value="1"/>
</dbReference>
<dbReference type="InterPro" id="IPR006175">
    <property type="entry name" value="YjgF/YER057c/UK114"/>
</dbReference>
<name>A0A1P8JQV8_9BURK</name>
<accession>A0A1P8JQV8</accession>
<dbReference type="Pfam" id="PF01042">
    <property type="entry name" value="Ribonuc_L-PSP"/>
    <property type="match status" value="1"/>
</dbReference>
<dbReference type="RefSeq" id="WP_076196229.1">
    <property type="nucleotide sequence ID" value="NZ_CP019236.1"/>
</dbReference>
<evidence type="ECO:0000313" key="2">
    <source>
        <dbReference type="EMBL" id="APW36147.1"/>
    </source>
</evidence>
<comment type="similarity">
    <text evidence="1">Belongs to the RutC family.</text>
</comment>
<dbReference type="NCBIfam" id="TIGR00004">
    <property type="entry name" value="Rid family detoxifying hydrolase"/>
    <property type="match status" value="1"/>
</dbReference>
<proteinExistence type="inferred from homology"/>
<dbReference type="InterPro" id="IPR006056">
    <property type="entry name" value="RidA"/>
</dbReference>
<dbReference type="KEGG" id="rhy:RD110_02085"/>
<gene>
    <name evidence="2" type="ORF">RD110_02085</name>
</gene>
<evidence type="ECO:0000256" key="1">
    <source>
        <dbReference type="ARBA" id="ARBA00010552"/>
    </source>
</evidence>
<dbReference type="GO" id="GO:0005829">
    <property type="term" value="C:cytosol"/>
    <property type="evidence" value="ECO:0007669"/>
    <property type="project" value="TreeGrafter"/>
</dbReference>
<dbReference type="PANTHER" id="PTHR11803:SF39">
    <property type="entry name" value="2-IMINOBUTANOATE_2-IMINOPROPANOATE DEAMINASE"/>
    <property type="match status" value="1"/>
</dbReference>
<dbReference type="OrthoDB" id="8655901at2"/>
<dbReference type="SUPFAM" id="SSF55298">
    <property type="entry name" value="YjgF-like"/>
    <property type="match status" value="1"/>
</dbReference>
<dbReference type="PROSITE" id="PS51257">
    <property type="entry name" value="PROKAR_LIPOPROTEIN"/>
    <property type="match status" value="1"/>
</dbReference>
<keyword evidence="3" id="KW-1185">Reference proteome</keyword>
<dbReference type="EMBL" id="CP019236">
    <property type="protein sequence ID" value="APW36147.1"/>
    <property type="molecule type" value="Genomic_DNA"/>
</dbReference>
<organism evidence="2 3">
    <name type="scientific">Rhodoferax koreensis</name>
    <dbReference type="NCBI Taxonomy" id="1842727"/>
    <lineage>
        <taxon>Bacteria</taxon>
        <taxon>Pseudomonadati</taxon>
        <taxon>Pseudomonadota</taxon>
        <taxon>Betaproteobacteria</taxon>
        <taxon>Burkholderiales</taxon>
        <taxon>Comamonadaceae</taxon>
        <taxon>Rhodoferax</taxon>
    </lineage>
</organism>
<dbReference type="PANTHER" id="PTHR11803">
    <property type="entry name" value="2-IMINOBUTANOATE/2-IMINOPROPANOATE DEAMINASE RIDA"/>
    <property type="match status" value="1"/>
</dbReference>